<evidence type="ECO:0000313" key="1">
    <source>
        <dbReference type="EMBL" id="TGO78748.1"/>
    </source>
</evidence>
<protein>
    <submittedName>
        <fullName evidence="1">Uncharacterized protein</fullName>
    </submittedName>
</protein>
<gene>
    <name evidence="1" type="ORF">BELL_0055g00110</name>
</gene>
<reference evidence="1 2" key="1">
    <citation type="submission" date="2017-12" db="EMBL/GenBank/DDBJ databases">
        <title>Comparative genomics of Botrytis spp.</title>
        <authorList>
            <person name="Valero-Jimenez C.A."/>
            <person name="Tapia P."/>
            <person name="Veloso J."/>
            <person name="Silva-Moreno E."/>
            <person name="Staats M."/>
            <person name="Valdes J.H."/>
            <person name="Van Kan J.A.L."/>
        </authorList>
    </citation>
    <scope>NUCLEOTIDE SEQUENCE [LARGE SCALE GENOMIC DNA]</scope>
    <source>
        <strain evidence="1 2">Be9601</strain>
    </source>
</reference>
<sequence>MEGASEDCTLQTEILLRPEIHRSREHFLGLKDRVPTPIPQKIILTLSTAVNGLAKFSAVNSSPLTPAWKLDPLNNFQTICNHIASTRTSGIVAHGDQMTAGRLNASWAIDTRN</sequence>
<keyword evidence="2" id="KW-1185">Reference proteome</keyword>
<name>A0A4Z1JZ07_9HELO</name>
<accession>A0A4Z1JZ07</accession>
<comment type="caution">
    <text evidence="1">The sequence shown here is derived from an EMBL/GenBank/DDBJ whole genome shotgun (WGS) entry which is preliminary data.</text>
</comment>
<dbReference type="AlphaFoldDB" id="A0A4Z1JZ07"/>
<proteinExistence type="predicted"/>
<organism evidence="1 2">
    <name type="scientific">Botrytis elliptica</name>
    <dbReference type="NCBI Taxonomy" id="278938"/>
    <lineage>
        <taxon>Eukaryota</taxon>
        <taxon>Fungi</taxon>
        <taxon>Dikarya</taxon>
        <taxon>Ascomycota</taxon>
        <taxon>Pezizomycotina</taxon>
        <taxon>Leotiomycetes</taxon>
        <taxon>Helotiales</taxon>
        <taxon>Sclerotiniaceae</taxon>
        <taxon>Botrytis</taxon>
    </lineage>
</organism>
<dbReference type="Proteomes" id="UP000297229">
    <property type="component" value="Unassembled WGS sequence"/>
</dbReference>
<evidence type="ECO:0000313" key="2">
    <source>
        <dbReference type="Proteomes" id="UP000297229"/>
    </source>
</evidence>
<dbReference type="EMBL" id="PQXM01000055">
    <property type="protein sequence ID" value="TGO78748.1"/>
    <property type="molecule type" value="Genomic_DNA"/>
</dbReference>